<feature type="compositionally biased region" description="Acidic residues" evidence="1">
    <location>
        <begin position="194"/>
        <end position="204"/>
    </location>
</feature>
<feature type="domain" description="Predicted hydrolase N-terminal" evidence="2">
    <location>
        <begin position="5"/>
        <end position="185"/>
    </location>
</feature>
<dbReference type="EMBL" id="FLQS01000032">
    <property type="protein sequence ID" value="SBS76923.1"/>
    <property type="molecule type" value="Genomic_DNA"/>
</dbReference>
<accession>A0A1Y5PE66</accession>
<dbReference type="AlphaFoldDB" id="A0A1Y5PE66"/>
<reference evidence="3" key="1">
    <citation type="submission" date="2016-03" db="EMBL/GenBank/DDBJ databases">
        <authorList>
            <person name="Ploux O."/>
        </authorList>
    </citation>
    <scope>NUCLEOTIDE SEQUENCE</scope>
    <source>
        <strain evidence="3">UC10</strain>
    </source>
</reference>
<dbReference type="Pfam" id="PF22905">
    <property type="entry name" value="Hydro_N_hd"/>
    <property type="match status" value="1"/>
</dbReference>
<sequence>MTEYPSLKHISIPALIGEAGGDPWHVDETLQSGDPGAIAELGRAFYNAGACTAETYAEFEQAQARFRASWNRENGEHPINDSAEVQRATTGLMVQRDQLPAIGADLSTIAANLAEAQRFSDMQVDNLNTALHYIDALIDRALANDQDTSALEVNAITATSGVLQQVEGLRDDYGAKLEASLTDLRVEHGYDPAAIEDVDGDGELGPEQRGRESADYYDANQRAKDEALVDSGGPMTPEKADAAARLRDFATATNPAADADARRLAGERLDDFRMANFVGPLPKDPILGEDGRTRAQRRLGMQRQLEQGGLYNLPPMTPDQATQQLDEGEQFGRVVAVKQAMFALTSQGMSEDGAKAVINDLVHQASDLTDYTGPAAAGVEAYGERVPAGRHAKLEDLLSPTDAAKWAHIAGKVGRVGDLIQLGVAFNDAFHGGSGEDLGGAIGGFAGGSAATWAAAAVAGSFTGPWTTAAIVVAASVVGGLGGEQIGGGVGSLFDPAFGSAGGGGKSW</sequence>
<protein>
    <recommendedName>
        <fullName evidence="2">Predicted hydrolase N-terminal domain-containing protein</fullName>
    </recommendedName>
</protein>
<feature type="region of interest" description="Disordered" evidence="1">
    <location>
        <begin position="194"/>
        <end position="213"/>
    </location>
</feature>
<proteinExistence type="predicted"/>
<evidence type="ECO:0000256" key="1">
    <source>
        <dbReference type="SAM" id="MobiDB-lite"/>
    </source>
</evidence>
<dbReference type="InterPro" id="IPR054469">
    <property type="entry name" value="Pred_hydrolase_N"/>
</dbReference>
<name>A0A1Y5PE66_9MYCO</name>
<organism evidence="3">
    <name type="scientific">uncultured Mycobacterium sp</name>
    <dbReference type="NCBI Taxonomy" id="171292"/>
    <lineage>
        <taxon>Bacteria</taxon>
        <taxon>Bacillati</taxon>
        <taxon>Actinomycetota</taxon>
        <taxon>Actinomycetes</taxon>
        <taxon>Mycobacteriales</taxon>
        <taxon>Mycobacteriaceae</taxon>
        <taxon>Mycobacterium</taxon>
        <taxon>environmental samples</taxon>
    </lineage>
</organism>
<gene>
    <name evidence="3" type="ORF">MHPYR_380062</name>
</gene>
<evidence type="ECO:0000259" key="2">
    <source>
        <dbReference type="Pfam" id="PF22905"/>
    </source>
</evidence>
<evidence type="ECO:0000313" key="3">
    <source>
        <dbReference type="EMBL" id="SBS76923.1"/>
    </source>
</evidence>